<comment type="similarity">
    <text evidence="2">Belongs to the UPF0174 family.</text>
</comment>
<dbReference type="Proteomes" id="UP001056291">
    <property type="component" value="Chromosome"/>
</dbReference>
<dbReference type="Pfam" id="PF03981">
    <property type="entry name" value="Ubiq_cyt_C_chap"/>
    <property type="match status" value="1"/>
</dbReference>
<keyword evidence="5" id="KW-1185">Reference proteome</keyword>
<gene>
    <name evidence="4" type="ORF">NBZ79_12865</name>
</gene>
<dbReference type="InterPro" id="IPR007129">
    <property type="entry name" value="Ubiqinol_cyt_c_chaperone_CPB3"/>
</dbReference>
<accession>A0ABY4VYQ7</accession>
<dbReference type="EMBL" id="CP098747">
    <property type="protein sequence ID" value="USG60066.1"/>
    <property type="molecule type" value="Genomic_DNA"/>
</dbReference>
<evidence type="ECO:0000313" key="5">
    <source>
        <dbReference type="Proteomes" id="UP001056291"/>
    </source>
</evidence>
<proteinExistence type="inferred from homology"/>
<comment type="similarity">
    <text evidence="1">Belongs to the CBP3 family.</text>
</comment>
<dbReference type="RefSeq" id="WP_251932873.1">
    <property type="nucleotide sequence ID" value="NZ_CP098747.1"/>
</dbReference>
<reference evidence="4" key="1">
    <citation type="submission" date="2022-06" db="EMBL/GenBank/DDBJ databases">
        <title>Sneathiella actinostolidae sp. nov., isolated from a sea anemonein the Western Pacific Ocean.</title>
        <authorList>
            <person name="Wei M.J."/>
        </authorList>
    </citation>
    <scope>NUCLEOTIDE SEQUENCE</scope>
    <source>
        <strain evidence="4">PHK-P5</strain>
    </source>
</reference>
<evidence type="ECO:0000256" key="1">
    <source>
        <dbReference type="ARBA" id="ARBA00006407"/>
    </source>
</evidence>
<dbReference type="PIRSF" id="PIRSF032079">
    <property type="entry name" value="UCP032079"/>
    <property type="match status" value="1"/>
</dbReference>
<dbReference type="InterPro" id="IPR014569">
    <property type="entry name" value="Ubq_cyt-c_CBP3-rel"/>
</dbReference>
<sequence>MVFGNLFRRDPIEQAAGDLYAEIVKQARQPAFYQTAAVPDTIDGRYEMISLHAFLVMRHLKGKSALEKKLSQKVFDHMFADMDQSLREIGVGDLSVGKRIKQMAKVFYGRVVAYEQALDGGEETLEEALRRNHYGTFEDVTTEAVTRMAAYIRSSDALLATQSEEDFKAGKVVFGVLNEK</sequence>
<evidence type="ECO:0000313" key="4">
    <source>
        <dbReference type="EMBL" id="USG60066.1"/>
    </source>
</evidence>
<evidence type="ECO:0000259" key="3">
    <source>
        <dbReference type="Pfam" id="PF03981"/>
    </source>
</evidence>
<evidence type="ECO:0000256" key="2">
    <source>
        <dbReference type="ARBA" id="ARBA00006436"/>
    </source>
</evidence>
<feature type="domain" description="Ubiquinol-cytochrome c chaperone" evidence="3">
    <location>
        <begin position="36"/>
        <end position="174"/>
    </location>
</feature>
<name>A0ABY4VYQ7_9PROT</name>
<protein>
    <submittedName>
        <fullName evidence="4">Ubiquinol-cytochrome C chaperone family protein</fullName>
    </submittedName>
</protein>
<organism evidence="4 5">
    <name type="scientific">Sneathiella marina</name>
    <dbReference type="NCBI Taxonomy" id="2950108"/>
    <lineage>
        <taxon>Bacteria</taxon>
        <taxon>Pseudomonadati</taxon>
        <taxon>Pseudomonadota</taxon>
        <taxon>Alphaproteobacteria</taxon>
        <taxon>Sneathiellales</taxon>
        <taxon>Sneathiellaceae</taxon>
        <taxon>Sneathiella</taxon>
    </lineage>
</organism>
<dbReference type="PANTHER" id="PTHR12184:SF1">
    <property type="entry name" value="UBIQUINOL-CYTOCHROME-C REDUCTASE COMPLEX ASSEMBLY FACTOR 1"/>
    <property type="match status" value="1"/>
</dbReference>
<dbReference type="PANTHER" id="PTHR12184">
    <property type="entry name" value="UBIQUINOL-CYTOCHROME C REDUCTASE COMPLEX ASSEMBLY FACTOR 1 FAMILY MEMBER"/>
    <property type="match status" value="1"/>
</dbReference>
<dbReference type="InterPro" id="IPR021150">
    <property type="entry name" value="Ubiq_cyt_c_chap"/>
</dbReference>